<evidence type="ECO:0000256" key="1">
    <source>
        <dbReference type="ARBA" id="ARBA00022729"/>
    </source>
</evidence>
<keyword evidence="4" id="KW-0812">Transmembrane</keyword>
<proteinExistence type="inferred from homology"/>
<feature type="compositionally biased region" description="Low complexity" evidence="3">
    <location>
        <begin position="171"/>
        <end position="196"/>
    </location>
</feature>
<evidence type="ECO:0000313" key="7">
    <source>
        <dbReference type="Proteomes" id="UP001347146"/>
    </source>
</evidence>
<gene>
    <name evidence="6" type="ORF">VZC37_06200</name>
</gene>
<protein>
    <recommendedName>
        <fullName evidence="5">Low molecular weight antigen MTB12-like C-terminal domain-containing protein</fullName>
    </recommendedName>
</protein>
<dbReference type="RefSeq" id="WP_330431522.1">
    <property type="nucleotide sequence ID" value="NZ_JAZDUF010000001.1"/>
</dbReference>
<comment type="similarity">
    <text evidence="2">Belongs to the MTB12 family.</text>
</comment>
<accession>A0ABU7M9X3</accession>
<dbReference type="Pfam" id="PF26580">
    <property type="entry name" value="Mtb12_C"/>
    <property type="match status" value="1"/>
</dbReference>
<name>A0ABU7M9X3_9ACTN</name>
<dbReference type="InterPro" id="IPR058644">
    <property type="entry name" value="Mtb12-like_C"/>
</dbReference>
<sequence length="315" mass="31088">MSSEFDDTDTGPIGAQAYSAAPDQSAAPSAGDDSASSTPPTEPDGGDQGGGGVNWPTVLVSGGVAAIISALVVTIGVVGLLLSDIGQESSASSAQPTVVNLGSAQGQVPQAPGSAVPSAGVPPAAGAADPAMPPGPKGGGGALGEPLGPPGEGSSADLPAGGGASGGGLAPGAVPEAAPPAQQQAPQQQAPQSQTQSGSRSAPTVGQLQNDLDYLVGGAPNGQKAQRLEGGQRAVNQAQPVIMLLQRFKPLGFEFTVAGPVTVNGNTAKATMELRSPGYQPARMPVYWVWQDGRWKLSNRSICDIGSYAQIPCSL</sequence>
<feature type="region of interest" description="Disordered" evidence="3">
    <location>
        <begin position="1"/>
        <end position="54"/>
    </location>
</feature>
<evidence type="ECO:0000313" key="6">
    <source>
        <dbReference type="EMBL" id="MEE3849915.1"/>
    </source>
</evidence>
<feature type="region of interest" description="Disordered" evidence="3">
    <location>
        <begin position="104"/>
        <end position="205"/>
    </location>
</feature>
<reference evidence="6 7" key="1">
    <citation type="submission" date="2024-01" db="EMBL/GenBank/DDBJ databases">
        <title>Draft genome sequence of Gordonia sp. LSe1-13.</title>
        <authorList>
            <person name="Suphannarot A."/>
            <person name="Mingma R."/>
        </authorList>
    </citation>
    <scope>NUCLEOTIDE SEQUENCE [LARGE SCALE GENOMIC DNA]</scope>
    <source>
        <strain evidence="6 7">LSe1-13</strain>
    </source>
</reference>
<keyword evidence="4" id="KW-1133">Transmembrane helix</keyword>
<feature type="transmembrane region" description="Helical" evidence="4">
    <location>
        <begin position="58"/>
        <end position="82"/>
    </location>
</feature>
<feature type="domain" description="Low molecular weight antigen MTB12-like C-terminal" evidence="5">
    <location>
        <begin position="202"/>
        <end position="313"/>
    </location>
</feature>
<dbReference type="EMBL" id="JAZDUF010000001">
    <property type="protein sequence ID" value="MEE3849915.1"/>
    <property type="molecule type" value="Genomic_DNA"/>
</dbReference>
<evidence type="ECO:0000256" key="2">
    <source>
        <dbReference type="ARBA" id="ARBA00093774"/>
    </source>
</evidence>
<organism evidence="6 7">
    <name type="scientific">Gordonia sesuvii</name>
    <dbReference type="NCBI Taxonomy" id="3116777"/>
    <lineage>
        <taxon>Bacteria</taxon>
        <taxon>Bacillati</taxon>
        <taxon>Actinomycetota</taxon>
        <taxon>Actinomycetes</taxon>
        <taxon>Mycobacteriales</taxon>
        <taxon>Gordoniaceae</taxon>
        <taxon>Gordonia</taxon>
    </lineage>
</organism>
<feature type="compositionally biased region" description="Gly residues" evidence="3">
    <location>
        <begin position="160"/>
        <end position="170"/>
    </location>
</feature>
<evidence type="ECO:0000259" key="5">
    <source>
        <dbReference type="Pfam" id="PF26580"/>
    </source>
</evidence>
<feature type="compositionally biased region" description="Low complexity" evidence="3">
    <location>
        <begin position="111"/>
        <end position="130"/>
    </location>
</feature>
<feature type="compositionally biased region" description="Low complexity" evidence="3">
    <location>
        <begin position="15"/>
        <end position="37"/>
    </location>
</feature>
<evidence type="ECO:0000256" key="3">
    <source>
        <dbReference type="SAM" id="MobiDB-lite"/>
    </source>
</evidence>
<comment type="caution">
    <text evidence="6">The sequence shown here is derived from an EMBL/GenBank/DDBJ whole genome shotgun (WGS) entry which is preliminary data.</text>
</comment>
<keyword evidence="1" id="KW-0732">Signal</keyword>
<evidence type="ECO:0000256" key="4">
    <source>
        <dbReference type="SAM" id="Phobius"/>
    </source>
</evidence>
<dbReference type="Proteomes" id="UP001347146">
    <property type="component" value="Unassembled WGS sequence"/>
</dbReference>
<keyword evidence="7" id="KW-1185">Reference proteome</keyword>
<keyword evidence="4" id="KW-0472">Membrane</keyword>